<proteinExistence type="predicted"/>
<evidence type="ECO:0000313" key="1">
    <source>
        <dbReference type="EMBL" id="NEW05931.1"/>
    </source>
</evidence>
<protein>
    <submittedName>
        <fullName evidence="1">Uncharacterized protein</fullName>
    </submittedName>
</protein>
<dbReference type="AlphaFoldDB" id="A0A6G3ZWI2"/>
<dbReference type="EMBL" id="JAAIKC010000002">
    <property type="protein sequence ID" value="NEW05931.1"/>
    <property type="molecule type" value="Genomic_DNA"/>
</dbReference>
<gene>
    <name evidence="1" type="ORF">GK047_07900</name>
</gene>
<organism evidence="1">
    <name type="scientific">Paenibacillus sp. SYP-B3998</name>
    <dbReference type="NCBI Taxonomy" id="2678564"/>
    <lineage>
        <taxon>Bacteria</taxon>
        <taxon>Bacillati</taxon>
        <taxon>Bacillota</taxon>
        <taxon>Bacilli</taxon>
        <taxon>Bacillales</taxon>
        <taxon>Paenibacillaceae</taxon>
        <taxon>Paenibacillus</taxon>
    </lineage>
</organism>
<accession>A0A6G3ZWI2</accession>
<sequence length="68" mass="8122">MKFAVMKNYDIQRYLTDEKRSELHGAFEEIAINRHAEGKKPNRYIVINTDEPYADEVIEMMKRHGHWG</sequence>
<name>A0A6G3ZWI2_9BACL</name>
<comment type="caution">
    <text evidence="1">The sequence shown here is derived from an EMBL/GenBank/DDBJ whole genome shotgun (WGS) entry which is preliminary data.</text>
</comment>
<reference evidence="1" key="1">
    <citation type="submission" date="2020-02" db="EMBL/GenBank/DDBJ databases">
        <authorList>
            <person name="Shen X.-R."/>
            <person name="Zhang Y.-X."/>
        </authorList>
    </citation>
    <scope>NUCLEOTIDE SEQUENCE</scope>
    <source>
        <strain evidence="1">SYP-B3998</strain>
    </source>
</reference>